<feature type="domain" description="4Fe-4S ferredoxin-type" evidence="1">
    <location>
        <begin position="536"/>
        <end position="565"/>
    </location>
</feature>
<dbReference type="SUPFAM" id="SSF54862">
    <property type="entry name" value="4Fe-4S ferredoxins"/>
    <property type="match status" value="1"/>
</dbReference>
<dbReference type="Pfam" id="PF12838">
    <property type="entry name" value="Fer4_7"/>
    <property type="match status" value="1"/>
</dbReference>
<dbReference type="SUPFAM" id="SSF52402">
    <property type="entry name" value="Adenine nucleotide alpha hydrolases-like"/>
    <property type="match status" value="1"/>
</dbReference>
<protein>
    <recommendedName>
        <fullName evidence="1">4Fe-4S ferredoxin-type domain-containing protein</fullName>
    </recommendedName>
</protein>
<dbReference type="Proteomes" id="UP001063698">
    <property type="component" value="Chromosome"/>
</dbReference>
<dbReference type="Gene3D" id="3.30.70.20">
    <property type="match status" value="1"/>
</dbReference>
<dbReference type="GO" id="GO:0016491">
    <property type="term" value="F:oxidoreductase activity"/>
    <property type="evidence" value="ECO:0007669"/>
    <property type="project" value="UniProtKB-ARBA"/>
</dbReference>
<organism evidence="2 3">
    <name type="scientific">Ignicoccus pacificus DSM 13166</name>
    <dbReference type="NCBI Taxonomy" id="940294"/>
    <lineage>
        <taxon>Archaea</taxon>
        <taxon>Thermoproteota</taxon>
        <taxon>Thermoprotei</taxon>
        <taxon>Desulfurococcales</taxon>
        <taxon>Desulfurococcaceae</taxon>
        <taxon>Ignicoccus</taxon>
    </lineage>
</organism>
<sequence>MKRKWQRELEVFWCPELNVPVFRREDCEGALRLSLFEPRDLRIAWEGDYEYLSNAFDEEVGKGSWEKLTEGRMVFLNRTSYVDHAYQIIVDGDILARALYDPLAGKWRIRLGYLGALRALERGYINSIKVDNPRPGDVVGKGNKQVALVDSEGKVVGIAIPKRGKLRVDKVWKHPRRGALSTRKQDLKDILKANERFIEELREWSFEVLKRAPKGTPILSLSGGKDSALVAQLLKEYDMDAILLFNDTGIELPETIKTVEEEARFFNMKLEIASAEDRFWRAVDLFSPPARDFRWCCKVLKLGPIARFMKRYENVTNFVGNRWWESLERSRTPPIMKMKYFPTVTTVSPILPWPQLLELAYLIDRNVPLNELYFKGFDRVGCFMCPGATQWEYELVKRLHPELWERWENVLEKWRKRLGYGKWWIRGGWRWLAPEHPKEVLASKAGETIDWKEEYKKRQSKVKLLDYKVIREKKRVKKIILKLKYDKVKALELAKLLGTERRGQIIEGPRGRYEFYKDRVIVSPKVKGIEEAFEALRVVHSSNACAGCRICETWCPTGAIKVIEEKGETRPVLADPNACEGCRLCMYLCPSADIVADRLFATLLYNNPKAWKRSQRPHKEVVQRLAEGAWRNRKGRSS</sequence>
<dbReference type="InterPro" id="IPR050128">
    <property type="entry name" value="Sulfate_adenylyltrnsfr_sub2"/>
</dbReference>
<evidence type="ECO:0000313" key="2">
    <source>
        <dbReference type="EMBL" id="UXD22489.1"/>
    </source>
</evidence>
<reference evidence="2" key="1">
    <citation type="submission" date="2013-11" db="EMBL/GenBank/DDBJ databases">
        <title>Comparative genomics of Ignicoccus.</title>
        <authorList>
            <person name="Podar M."/>
        </authorList>
    </citation>
    <scope>NUCLEOTIDE SEQUENCE</scope>
    <source>
        <strain evidence="2">DSM 13166</strain>
    </source>
</reference>
<proteinExistence type="predicted"/>
<feature type="domain" description="4Fe-4S ferredoxin-type" evidence="1">
    <location>
        <begin position="569"/>
        <end position="599"/>
    </location>
</feature>
<dbReference type="KEGG" id="ipc:IPA_05430"/>
<evidence type="ECO:0000313" key="3">
    <source>
        <dbReference type="Proteomes" id="UP001063698"/>
    </source>
</evidence>
<dbReference type="InterPro" id="IPR017896">
    <property type="entry name" value="4Fe4S_Fe-S-bd"/>
</dbReference>
<dbReference type="PANTHER" id="PTHR43196">
    <property type="entry name" value="SULFATE ADENYLYLTRANSFERASE SUBUNIT 2"/>
    <property type="match status" value="1"/>
</dbReference>
<keyword evidence="3" id="KW-1185">Reference proteome</keyword>
<dbReference type="PANTHER" id="PTHR43196:SF2">
    <property type="entry name" value="PHOSPHOADENOSINE PHOSPHOSULFATE REDUCTASE"/>
    <property type="match status" value="1"/>
</dbReference>
<dbReference type="EMBL" id="CP006868">
    <property type="protein sequence ID" value="UXD22489.1"/>
    <property type="molecule type" value="Genomic_DNA"/>
</dbReference>
<dbReference type="InterPro" id="IPR002500">
    <property type="entry name" value="PAPS_reduct_dom"/>
</dbReference>
<dbReference type="Gene3D" id="3.40.50.620">
    <property type="entry name" value="HUPs"/>
    <property type="match status" value="1"/>
</dbReference>
<dbReference type="Pfam" id="PF01507">
    <property type="entry name" value="PAPS_reduct"/>
    <property type="match status" value="1"/>
</dbReference>
<dbReference type="PROSITE" id="PS00198">
    <property type="entry name" value="4FE4S_FER_1"/>
    <property type="match status" value="2"/>
</dbReference>
<accession>A0A977KB92</accession>
<dbReference type="AlphaFoldDB" id="A0A977KB92"/>
<dbReference type="InterPro" id="IPR017900">
    <property type="entry name" value="4Fe4S_Fe_S_CS"/>
</dbReference>
<dbReference type="InterPro" id="IPR014729">
    <property type="entry name" value="Rossmann-like_a/b/a_fold"/>
</dbReference>
<evidence type="ECO:0000259" key="1">
    <source>
        <dbReference type="PROSITE" id="PS51379"/>
    </source>
</evidence>
<name>A0A977KB92_9CREN</name>
<gene>
    <name evidence="2" type="ORF">IPA_05430</name>
</gene>
<dbReference type="PROSITE" id="PS51379">
    <property type="entry name" value="4FE4S_FER_2"/>
    <property type="match status" value="2"/>
</dbReference>